<dbReference type="AlphaFoldDB" id="A0A2G5BJ59"/>
<keyword evidence="3 6" id="KW-1133">Transmembrane helix</keyword>
<dbReference type="PANTHER" id="PTHR23423">
    <property type="entry name" value="ORGANIC SOLUTE TRANSPORTER-RELATED"/>
    <property type="match status" value="1"/>
</dbReference>
<reference evidence="7 8" key="1">
    <citation type="journal article" date="2015" name="Genome Biol. Evol.">
        <title>Phylogenomic analyses indicate that early fungi evolved digesting cell walls of algal ancestors of land plants.</title>
        <authorList>
            <person name="Chang Y."/>
            <person name="Wang S."/>
            <person name="Sekimoto S."/>
            <person name="Aerts A.L."/>
            <person name="Choi C."/>
            <person name="Clum A."/>
            <person name="LaButti K.M."/>
            <person name="Lindquist E.A."/>
            <person name="Yee Ngan C."/>
            <person name="Ohm R.A."/>
            <person name="Salamov A.A."/>
            <person name="Grigoriev I.V."/>
            <person name="Spatafora J.W."/>
            <person name="Berbee M.L."/>
        </authorList>
    </citation>
    <scope>NUCLEOTIDE SEQUENCE [LARGE SCALE GENOMIC DNA]</scope>
    <source>
        <strain evidence="7 8">NRRL 1564</strain>
    </source>
</reference>
<dbReference type="STRING" id="763665.A0A2G5BJ59"/>
<feature type="compositionally biased region" description="Low complexity" evidence="5">
    <location>
        <begin position="334"/>
        <end position="353"/>
    </location>
</feature>
<dbReference type="OrthoDB" id="5348404at2759"/>
<evidence type="ECO:0000256" key="5">
    <source>
        <dbReference type="SAM" id="MobiDB-lite"/>
    </source>
</evidence>
<proteinExistence type="predicted"/>
<feature type="region of interest" description="Disordered" evidence="5">
    <location>
        <begin position="331"/>
        <end position="353"/>
    </location>
</feature>
<keyword evidence="8" id="KW-1185">Reference proteome</keyword>
<dbReference type="EMBL" id="KZ303488">
    <property type="protein sequence ID" value="PIA19045.1"/>
    <property type="molecule type" value="Genomic_DNA"/>
</dbReference>
<feature type="transmembrane region" description="Helical" evidence="6">
    <location>
        <begin position="69"/>
        <end position="87"/>
    </location>
</feature>
<feature type="transmembrane region" description="Helical" evidence="6">
    <location>
        <begin position="36"/>
        <end position="57"/>
    </location>
</feature>
<dbReference type="Pfam" id="PF03619">
    <property type="entry name" value="Solute_trans_a"/>
    <property type="match status" value="1"/>
</dbReference>
<accession>A0A2G5BJ59</accession>
<evidence type="ECO:0000256" key="2">
    <source>
        <dbReference type="ARBA" id="ARBA00022692"/>
    </source>
</evidence>
<dbReference type="GO" id="GO:0016020">
    <property type="term" value="C:membrane"/>
    <property type="evidence" value="ECO:0007669"/>
    <property type="project" value="UniProtKB-SubCell"/>
</dbReference>
<evidence type="ECO:0000256" key="6">
    <source>
        <dbReference type="SAM" id="Phobius"/>
    </source>
</evidence>
<comment type="subcellular location">
    <subcellularLocation>
        <location evidence="1">Membrane</location>
        <topology evidence="1">Multi-pass membrane protein</topology>
    </subcellularLocation>
</comment>
<evidence type="ECO:0000313" key="8">
    <source>
        <dbReference type="Proteomes" id="UP000242474"/>
    </source>
</evidence>
<feature type="transmembrane region" description="Helical" evidence="6">
    <location>
        <begin position="6"/>
        <end position="24"/>
    </location>
</feature>
<feature type="transmembrane region" description="Helical" evidence="6">
    <location>
        <begin position="130"/>
        <end position="149"/>
    </location>
</feature>
<sequence>MVWVAALSSWTATLISLGAVWLHCKNYSQPNLQRWVVRIIVMVPVYALTAWATLVSVDSAYYLDAVRDIYEAFVIYCFVSLLISYYGGERAFLLAMRDQDPTPLFWPASLVRRELDLSDPYDYLFLKRGILQYVVVKPILAAATMLMKSLGAYHDGNWAITDGYLWTQLVYNASVSLSLYCLIFFYMATRESLAQWHPLPKFLCVKAIVFFSYWQGLGISILVGLGLIHDTPTLTADHIATFLQSWLICLEMIGGALGHCYSFSHLDYAPTSRLLGRVRLFYAIRDALSLKDVIVDAKNAWSGHMYTYRYFDSTADTDEPDAQRPVPVLHMPVTEEPSPSRSSGSTLSTPSSSQLDAADSLLSELHDPCIDQPSAHIAGLSATAPNSSQIKERRLRAGMRYTQGGKKTYWLPVESTDHRAVAFAAGGAGRVRAKLFHGVHTGTSLKDSAKFIGSSIHSSSPAMHESRRLQRHAAASSNEEHLSSPMSNPATEHTHLLPQSMADTSCCSSRDCLSVLSMDVDPNELASDDALYEEARGIESDFNYPVMEIGVAVGYSRRRPFGNTLPRHRITSEEEEEESPTATRPRIQNNHF</sequence>
<feature type="compositionally biased region" description="Polar residues" evidence="5">
    <location>
        <begin position="580"/>
        <end position="592"/>
    </location>
</feature>
<gene>
    <name evidence="7" type="ORF">COEREDRAFT_79555</name>
</gene>
<protein>
    <submittedName>
        <fullName evidence="7">DUF300-domain-containing protein</fullName>
    </submittedName>
</protein>
<evidence type="ECO:0000256" key="4">
    <source>
        <dbReference type="ARBA" id="ARBA00023136"/>
    </source>
</evidence>
<name>A0A2G5BJ59_COERN</name>
<organism evidence="7 8">
    <name type="scientific">Coemansia reversa (strain ATCC 12441 / NRRL 1564)</name>
    <dbReference type="NCBI Taxonomy" id="763665"/>
    <lineage>
        <taxon>Eukaryota</taxon>
        <taxon>Fungi</taxon>
        <taxon>Fungi incertae sedis</taxon>
        <taxon>Zoopagomycota</taxon>
        <taxon>Kickxellomycotina</taxon>
        <taxon>Kickxellomycetes</taxon>
        <taxon>Kickxellales</taxon>
        <taxon>Kickxellaceae</taxon>
        <taxon>Coemansia</taxon>
    </lineage>
</organism>
<feature type="transmembrane region" description="Helical" evidence="6">
    <location>
        <begin position="169"/>
        <end position="188"/>
    </location>
</feature>
<evidence type="ECO:0000256" key="3">
    <source>
        <dbReference type="ARBA" id="ARBA00022989"/>
    </source>
</evidence>
<dbReference type="Proteomes" id="UP000242474">
    <property type="component" value="Unassembled WGS sequence"/>
</dbReference>
<evidence type="ECO:0000256" key="1">
    <source>
        <dbReference type="ARBA" id="ARBA00004141"/>
    </source>
</evidence>
<feature type="region of interest" description="Disordered" evidence="5">
    <location>
        <begin position="457"/>
        <end position="489"/>
    </location>
</feature>
<feature type="region of interest" description="Disordered" evidence="5">
    <location>
        <begin position="558"/>
        <end position="592"/>
    </location>
</feature>
<feature type="transmembrane region" description="Helical" evidence="6">
    <location>
        <begin position="208"/>
        <end position="228"/>
    </location>
</feature>
<evidence type="ECO:0000313" key="7">
    <source>
        <dbReference type="EMBL" id="PIA19045.1"/>
    </source>
</evidence>
<dbReference type="SMART" id="SM01417">
    <property type="entry name" value="Solute_trans_a"/>
    <property type="match status" value="1"/>
</dbReference>
<keyword evidence="2 6" id="KW-0812">Transmembrane</keyword>
<keyword evidence="4 6" id="KW-0472">Membrane</keyword>
<dbReference type="InterPro" id="IPR005178">
    <property type="entry name" value="Ostalpha/TMEM184C"/>
</dbReference>